<dbReference type="GO" id="GO:0008233">
    <property type="term" value="F:peptidase activity"/>
    <property type="evidence" value="ECO:0007669"/>
    <property type="project" value="UniProtKB-KW"/>
</dbReference>
<evidence type="ECO:0000313" key="6">
    <source>
        <dbReference type="EMBL" id="MSC31810.1"/>
    </source>
</evidence>
<dbReference type="Pfam" id="PF16325">
    <property type="entry name" value="Peptidase_U32_C"/>
    <property type="match status" value="1"/>
</dbReference>
<gene>
    <name evidence="6" type="ORF">GKD88_01545</name>
    <name evidence="5" type="ORF">GKE08_01535</name>
</gene>
<dbReference type="InterPro" id="IPR001539">
    <property type="entry name" value="Peptidase_U32"/>
</dbReference>
<keyword evidence="2" id="KW-0378">Hydrolase</keyword>
<dbReference type="Pfam" id="PF01136">
    <property type="entry name" value="Peptidase_U32"/>
    <property type="match status" value="1"/>
</dbReference>
<comment type="caution">
    <text evidence="5">The sequence shown here is derived from an EMBL/GenBank/DDBJ whole genome shotgun (WGS) entry which is preliminary data.</text>
</comment>
<dbReference type="PANTHER" id="PTHR30217">
    <property type="entry name" value="PEPTIDASE U32 FAMILY"/>
    <property type="match status" value="1"/>
</dbReference>
<evidence type="ECO:0000256" key="2">
    <source>
        <dbReference type="ARBA" id="ARBA00022801"/>
    </source>
</evidence>
<feature type="domain" description="Peptidase family U32 C-terminal" evidence="4">
    <location>
        <begin position="318"/>
        <end position="399"/>
    </location>
</feature>
<dbReference type="GO" id="GO:0006508">
    <property type="term" value="P:proteolysis"/>
    <property type="evidence" value="ECO:0007669"/>
    <property type="project" value="UniProtKB-KW"/>
</dbReference>
<dbReference type="Proteomes" id="UP000480929">
    <property type="component" value="Unassembled WGS sequence"/>
</dbReference>
<dbReference type="InterPro" id="IPR051454">
    <property type="entry name" value="RNA/ubiquinone_mod_enzymes"/>
</dbReference>
<dbReference type="AlphaFoldDB" id="A0A6N7S2G4"/>
<dbReference type="Proteomes" id="UP000433575">
    <property type="component" value="Unassembled WGS sequence"/>
</dbReference>
<dbReference type="PANTHER" id="PTHR30217:SF6">
    <property type="entry name" value="TRNA HYDROXYLATION PROTEIN P"/>
    <property type="match status" value="1"/>
</dbReference>
<proteinExistence type="inferred from homology"/>
<reference evidence="7 8" key="1">
    <citation type="journal article" date="2019" name="Nat. Med.">
        <title>A library of human gut bacterial isolates paired with longitudinal multiomics data enables mechanistic microbiome research.</title>
        <authorList>
            <person name="Poyet M."/>
            <person name="Groussin M."/>
            <person name="Gibbons S.M."/>
            <person name="Avila-Pacheco J."/>
            <person name="Jiang X."/>
            <person name="Kearney S.M."/>
            <person name="Perrotta A.R."/>
            <person name="Berdy B."/>
            <person name="Zhao S."/>
            <person name="Lieberman T.D."/>
            <person name="Swanson P.K."/>
            <person name="Smith M."/>
            <person name="Roesemann S."/>
            <person name="Alexander J.E."/>
            <person name="Rich S.A."/>
            <person name="Livny J."/>
            <person name="Vlamakis H."/>
            <person name="Clish C."/>
            <person name="Bullock K."/>
            <person name="Deik A."/>
            <person name="Scott J."/>
            <person name="Pierce K.A."/>
            <person name="Xavier R.J."/>
            <person name="Alm E.J."/>
        </authorList>
    </citation>
    <scope>NUCLEOTIDE SEQUENCE [LARGE SCALE GENOMIC DNA]</scope>
    <source>
        <strain evidence="5 7">BIOML-A4</strain>
        <strain evidence="6 8">BIOML-A5</strain>
    </source>
</reference>
<keyword evidence="8" id="KW-1185">Reference proteome</keyword>
<sequence>MNRAIELLAPAGDLARLKTAVRYGADAVYLGGKRFSLRSRASNFEIADIAEGVQFAREYGAHVHVTVNIIPHEEDFDGLNDYLRQLESTGVHAVIVASPSIVKRVKTVAPKLEVHLSTQMSSTNSLAVQFYRNLGADRVVLARECTMEQIRSLCAHSEAPIETFIHGGMCVNYSGRCTLSNAMTLRDANRGGCAQSCRWRYHLYQDSQKLSEDHLLFSMGSKDLMAADYVKDMIEAGVASLKIEGRMKSAYYIAVVVRAYRQLIDWLRAHPDEDPSAAVQAAQQELMRAENRPACTGFLAGIPGPQDHLYDNAPSRVTHDFLAQVLDYDPARGQALIEVRNHFEIGEMLEAFGPHLKNTPFVLETMEDEEGELVAVANKPLQRCWINAPAVFHPYDLIRRKERKL</sequence>
<evidence type="ECO:0000313" key="5">
    <source>
        <dbReference type="EMBL" id="MSA88014.1"/>
    </source>
</evidence>
<protein>
    <submittedName>
        <fullName evidence="5">Collagenase-like protease</fullName>
    </submittedName>
</protein>
<dbReference type="EMBL" id="WKPI01000001">
    <property type="protein sequence ID" value="MSC31810.1"/>
    <property type="molecule type" value="Genomic_DNA"/>
</dbReference>
<keyword evidence="1 5" id="KW-0645">Protease</keyword>
<dbReference type="EMBL" id="WKPJ01000001">
    <property type="protein sequence ID" value="MSA88014.1"/>
    <property type="molecule type" value="Genomic_DNA"/>
</dbReference>
<evidence type="ECO:0000256" key="3">
    <source>
        <dbReference type="ARBA" id="ARBA00038374"/>
    </source>
</evidence>
<evidence type="ECO:0000313" key="8">
    <source>
        <dbReference type="Proteomes" id="UP000480929"/>
    </source>
</evidence>
<organism evidence="5 7">
    <name type="scientific">Holdemania massiliensis</name>
    <dbReference type="NCBI Taxonomy" id="1468449"/>
    <lineage>
        <taxon>Bacteria</taxon>
        <taxon>Bacillati</taxon>
        <taxon>Bacillota</taxon>
        <taxon>Erysipelotrichia</taxon>
        <taxon>Erysipelotrichales</taxon>
        <taxon>Erysipelotrichaceae</taxon>
        <taxon>Holdemania</taxon>
    </lineage>
</organism>
<dbReference type="RefSeq" id="WP_154237650.1">
    <property type="nucleotide sequence ID" value="NZ_CALJPI010000163.1"/>
</dbReference>
<dbReference type="InterPro" id="IPR032525">
    <property type="entry name" value="Peptidase_U32_C"/>
</dbReference>
<evidence type="ECO:0000313" key="7">
    <source>
        <dbReference type="Proteomes" id="UP000433575"/>
    </source>
</evidence>
<accession>A0A6N7S2G4</accession>
<dbReference type="Gene3D" id="2.40.30.10">
    <property type="entry name" value="Translation factors"/>
    <property type="match status" value="1"/>
</dbReference>
<name>A0A6N7S2G4_9FIRM</name>
<evidence type="ECO:0000256" key="1">
    <source>
        <dbReference type="ARBA" id="ARBA00022670"/>
    </source>
</evidence>
<comment type="similarity">
    <text evidence="3">Belongs to the peptidase U32 family.</text>
</comment>
<evidence type="ECO:0000259" key="4">
    <source>
        <dbReference type="Pfam" id="PF16325"/>
    </source>
</evidence>
<dbReference type="OrthoDB" id="9807498at2"/>